<keyword evidence="3" id="KW-1185">Reference proteome</keyword>
<protein>
    <submittedName>
        <fullName evidence="2">ER membrane (Pkr1)</fullName>
    </submittedName>
</protein>
<dbReference type="AlphaFoldDB" id="A0A286UMX3"/>
<evidence type="ECO:0000313" key="2">
    <source>
        <dbReference type="EMBL" id="PAV20946.1"/>
    </source>
</evidence>
<dbReference type="EMBL" id="NBII01000003">
    <property type="protein sequence ID" value="PAV20946.1"/>
    <property type="molecule type" value="Genomic_DNA"/>
</dbReference>
<proteinExistence type="predicted"/>
<dbReference type="Pfam" id="PF08636">
    <property type="entry name" value="Pkr1"/>
    <property type="match status" value="1"/>
</dbReference>
<dbReference type="InterPro" id="IPR013945">
    <property type="entry name" value="Pkr1"/>
</dbReference>
<comment type="caution">
    <text evidence="2">The sequence shown here is derived from an EMBL/GenBank/DDBJ whole genome shotgun (WGS) entry which is preliminary data.</text>
</comment>
<dbReference type="PANTHER" id="PTHR28251:SF1">
    <property type="entry name" value="V-TYPE ATPASE ASSEMBLY FACTOR PKR1"/>
    <property type="match status" value="1"/>
</dbReference>
<dbReference type="PANTHER" id="PTHR28251">
    <property type="entry name" value="V-TYPE ATPASE ASSEMBLY FACTOR PKR1"/>
    <property type="match status" value="1"/>
</dbReference>
<organism evidence="2 3">
    <name type="scientific">Pyrrhoderma noxium</name>
    <dbReference type="NCBI Taxonomy" id="2282107"/>
    <lineage>
        <taxon>Eukaryota</taxon>
        <taxon>Fungi</taxon>
        <taxon>Dikarya</taxon>
        <taxon>Basidiomycota</taxon>
        <taxon>Agaricomycotina</taxon>
        <taxon>Agaricomycetes</taxon>
        <taxon>Hymenochaetales</taxon>
        <taxon>Hymenochaetaceae</taxon>
        <taxon>Pyrrhoderma</taxon>
    </lineage>
</organism>
<gene>
    <name evidence="2" type="ORF">PNOK_0357300</name>
</gene>
<keyword evidence="1" id="KW-0472">Membrane</keyword>
<dbReference type="GO" id="GO:0070072">
    <property type="term" value="P:vacuolar proton-transporting V-type ATPase complex assembly"/>
    <property type="evidence" value="ECO:0007669"/>
    <property type="project" value="InterPro"/>
</dbReference>
<sequence length="102" mass="11124">MPSTESIQENFFSSLLTPGSSLNPTFLLILDGAFATLLAIFIALLFLLSGNVHIIVLIGIELCLWASVKWFVNELKVANAQQPELSQTAEGTDVDSKDKKTQ</sequence>
<accession>A0A286UMX3</accession>
<name>A0A286UMX3_9AGAM</name>
<dbReference type="FunCoup" id="A0A286UMX3">
    <property type="interactions" value="43"/>
</dbReference>
<reference evidence="2 3" key="1">
    <citation type="journal article" date="2017" name="Mol. Ecol.">
        <title>Comparative and population genomic landscape of Phellinus noxius: A hypervariable fungus causing root rot in trees.</title>
        <authorList>
            <person name="Chung C.L."/>
            <person name="Lee T.J."/>
            <person name="Akiba M."/>
            <person name="Lee H.H."/>
            <person name="Kuo T.H."/>
            <person name="Liu D."/>
            <person name="Ke H.M."/>
            <person name="Yokoi T."/>
            <person name="Roa M.B."/>
            <person name="Lu M.J."/>
            <person name="Chang Y.Y."/>
            <person name="Ann P.J."/>
            <person name="Tsai J.N."/>
            <person name="Chen C.Y."/>
            <person name="Tzean S.S."/>
            <person name="Ota Y."/>
            <person name="Hattori T."/>
            <person name="Sahashi N."/>
            <person name="Liou R.F."/>
            <person name="Kikuchi T."/>
            <person name="Tsai I.J."/>
        </authorList>
    </citation>
    <scope>NUCLEOTIDE SEQUENCE [LARGE SCALE GENOMIC DNA]</scope>
    <source>
        <strain evidence="2 3">FFPRI411160</strain>
    </source>
</reference>
<evidence type="ECO:0000256" key="1">
    <source>
        <dbReference type="SAM" id="Phobius"/>
    </source>
</evidence>
<keyword evidence="1" id="KW-0812">Transmembrane</keyword>
<dbReference type="GO" id="GO:0005789">
    <property type="term" value="C:endoplasmic reticulum membrane"/>
    <property type="evidence" value="ECO:0007669"/>
    <property type="project" value="TreeGrafter"/>
</dbReference>
<feature type="transmembrane region" description="Helical" evidence="1">
    <location>
        <begin position="26"/>
        <end position="47"/>
    </location>
</feature>
<keyword evidence="1" id="KW-1133">Transmembrane helix</keyword>
<dbReference type="Proteomes" id="UP000217199">
    <property type="component" value="Unassembled WGS sequence"/>
</dbReference>
<dbReference type="OrthoDB" id="9626941at2759"/>
<dbReference type="InParanoid" id="A0A286UMX3"/>
<evidence type="ECO:0000313" key="3">
    <source>
        <dbReference type="Proteomes" id="UP000217199"/>
    </source>
</evidence>